<name>A0A7S2RSG1_9STRA</name>
<feature type="domain" description="FHA" evidence="5">
    <location>
        <begin position="410"/>
        <end position="457"/>
    </location>
</feature>
<dbReference type="InterPro" id="IPR013083">
    <property type="entry name" value="Znf_RING/FYVE/PHD"/>
</dbReference>
<keyword evidence="1" id="KW-0479">Metal-binding</keyword>
<evidence type="ECO:0000259" key="5">
    <source>
        <dbReference type="PROSITE" id="PS50006"/>
    </source>
</evidence>
<dbReference type="PANTHER" id="PTHR46210">
    <property type="entry name" value="FHA DOMAIN-CONTAINING PROTEIN"/>
    <property type="match status" value="1"/>
</dbReference>
<feature type="compositionally biased region" description="Basic and acidic residues" evidence="4">
    <location>
        <begin position="37"/>
        <end position="52"/>
    </location>
</feature>
<dbReference type="AlphaFoldDB" id="A0A7S2RSG1"/>
<organism evidence="6">
    <name type="scientific">Mucochytrium quahogii</name>
    <dbReference type="NCBI Taxonomy" id="96639"/>
    <lineage>
        <taxon>Eukaryota</taxon>
        <taxon>Sar</taxon>
        <taxon>Stramenopiles</taxon>
        <taxon>Bigyra</taxon>
        <taxon>Labyrinthulomycetes</taxon>
        <taxon>Thraustochytrida</taxon>
        <taxon>Thraustochytriidae</taxon>
        <taxon>Mucochytrium</taxon>
    </lineage>
</organism>
<dbReference type="PROSITE" id="PS50006">
    <property type="entry name" value="FHA_DOMAIN"/>
    <property type="match status" value="1"/>
</dbReference>
<dbReference type="Pfam" id="PF12906">
    <property type="entry name" value="RINGv"/>
    <property type="match status" value="1"/>
</dbReference>
<feature type="region of interest" description="Disordered" evidence="4">
    <location>
        <begin position="1"/>
        <end position="94"/>
    </location>
</feature>
<dbReference type="InterPro" id="IPR008984">
    <property type="entry name" value="SMAD_FHA_dom_sf"/>
</dbReference>
<dbReference type="GO" id="GO:0008270">
    <property type="term" value="F:zinc ion binding"/>
    <property type="evidence" value="ECO:0007669"/>
    <property type="project" value="UniProtKB-KW"/>
</dbReference>
<protein>
    <recommendedName>
        <fullName evidence="5">FHA domain-containing protein</fullName>
    </recommendedName>
</protein>
<reference evidence="6" key="1">
    <citation type="submission" date="2021-01" db="EMBL/GenBank/DDBJ databases">
        <authorList>
            <person name="Corre E."/>
            <person name="Pelletier E."/>
            <person name="Niang G."/>
            <person name="Scheremetjew M."/>
            <person name="Finn R."/>
            <person name="Kale V."/>
            <person name="Holt S."/>
            <person name="Cochrane G."/>
            <person name="Meng A."/>
            <person name="Brown T."/>
            <person name="Cohen L."/>
        </authorList>
    </citation>
    <scope>NUCLEOTIDE SEQUENCE</scope>
    <source>
        <strain evidence="6">NY070348D</strain>
    </source>
</reference>
<evidence type="ECO:0000256" key="1">
    <source>
        <dbReference type="ARBA" id="ARBA00022723"/>
    </source>
</evidence>
<dbReference type="Gene3D" id="2.60.200.20">
    <property type="match status" value="1"/>
</dbReference>
<feature type="region of interest" description="Disordered" evidence="4">
    <location>
        <begin position="245"/>
        <end position="296"/>
    </location>
</feature>
<evidence type="ECO:0000256" key="3">
    <source>
        <dbReference type="ARBA" id="ARBA00022833"/>
    </source>
</evidence>
<dbReference type="Pfam" id="PF00498">
    <property type="entry name" value="FHA"/>
    <property type="match status" value="1"/>
</dbReference>
<sequence>MGTTQSASQGGTTLTAESGQVQSQQQVGRARTVSSSDAERIENEMHSVREVELAYASSNEEEEEEAELGNSARARGRSASFPSAGGAAVDQDDTRMTEVLPGSLVTGSGSGKVQSYWCLVKAKTRQHNSTKVSRRVVWFEAKQGSTFSVGRTQGCDLRLDDDRCASLNAVLEPVFTENSMGIMLNPKARMYQLVGMGTKKNVNDSIVSIGSVIKIGSVSLEVTDMCTSEGDDFVERFAVEISTSPNRAQVASNDSKVLSSEEGNNEAESEGSMENTVEETPSDDARTDVNGEQSTQEEDADAICYICWGGACTSPKSHPENEETKPRVNPLIRNPCGKCSGSSRFVHLDCLLTWIKSSGSGHCSICNGALPQHFSSPPPNIELKVVRHRRGQSWVGTRRFRLSFTEREYAVIGRDSDADVRLSDRSVGSIHARITFNRETRQFEVSDCASLGGTFLQVRDPMQLVPETATYLKIGRTLLSLRMTQRRGILLNMIQNPLASWTKR</sequence>
<gene>
    <name evidence="6" type="ORF">QSP1433_LOCUS6156</name>
</gene>
<dbReference type="InterPro" id="IPR000253">
    <property type="entry name" value="FHA_dom"/>
</dbReference>
<dbReference type="PANTHER" id="PTHR46210:SF1">
    <property type="entry name" value="FHA DOMAIN-CONTAINING PROTEIN"/>
    <property type="match status" value="1"/>
</dbReference>
<dbReference type="SUPFAM" id="SSF49879">
    <property type="entry name" value="SMAD/FHA domain"/>
    <property type="match status" value="1"/>
</dbReference>
<feature type="compositionally biased region" description="Low complexity" evidence="4">
    <location>
        <begin position="1"/>
        <end position="28"/>
    </location>
</feature>
<evidence type="ECO:0000313" key="6">
    <source>
        <dbReference type="EMBL" id="CAD9678399.1"/>
    </source>
</evidence>
<proteinExistence type="predicted"/>
<evidence type="ECO:0000256" key="2">
    <source>
        <dbReference type="ARBA" id="ARBA00022771"/>
    </source>
</evidence>
<feature type="compositionally biased region" description="Polar residues" evidence="4">
    <location>
        <begin position="245"/>
        <end position="258"/>
    </location>
</feature>
<dbReference type="InterPro" id="IPR011016">
    <property type="entry name" value="Znf_RING-CH"/>
</dbReference>
<dbReference type="SMART" id="SM00744">
    <property type="entry name" value="RINGv"/>
    <property type="match status" value="1"/>
</dbReference>
<evidence type="ECO:0000256" key="4">
    <source>
        <dbReference type="SAM" id="MobiDB-lite"/>
    </source>
</evidence>
<dbReference type="CDD" id="cd00060">
    <property type="entry name" value="FHA"/>
    <property type="match status" value="1"/>
</dbReference>
<accession>A0A7S2RSG1</accession>
<dbReference type="Gene3D" id="3.30.40.10">
    <property type="entry name" value="Zinc/RING finger domain, C3HC4 (zinc finger)"/>
    <property type="match status" value="1"/>
</dbReference>
<dbReference type="SUPFAM" id="SSF57850">
    <property type="entry name" value="RING/U-box"/>
    <property type="match status" value="1"/>
</dbReference>
<keyword evidence="2" id="KW-0863">Zinc-finger</keyword>
<feature type="compositionally biased region" description="Acidic residues" evidence="4">
    <location>
        <begin position="263"/>
        <end position="282"/>
    </location>
</feature>
<dbReference type="EMBL" id="HBHK01009845">
    <property type="protein sequence ID" value="CAD9678399.1"/>
    <property type="molecule type" value="Transcribed_RNA"/>
</dbReference>
<keyword evidence="3" id="KW-0862">Zinc</keyword>